<dbReference type="EMBL" id="JH719381">
    <property type="protein sequence ID" value="EJB02323.1"/>
    <property type="molecule type" value="Genomic_DNA"/>
</dbReference>
<dbReference type="EMBL" id="JH719381">
    <property type="protein sequence ID" value="EJB08312.1"/>
    <property type="molecule type" value="Genomic_DNA"/>
</dbReference>
<keyword evidence="1" id="KW-1133">Transmembrane helix</keyword>
<name>J0GXQ4_RHILT</name>
<reference evidence="2" key="1">
    <citation type="submission" date="2012-02" db="EMBL/GenBank/DDBJ databases">
        <title>Improved High-Quality Draft Sequence of Rhizobium leguminosarum bv. trifolii WSM597.</title>
        <authorList>
            <consortium name="US DOE Joint Genome Institute"/>
            <person name="Lucas S."/>
            <person name="Han J."/>
            <person name="Lapidus A."/>
            <person name="Cheng J.-F."/>
            <person name="Goodwin L."/>
            <person name="Pitluck S."/>
            <person name="Peters L."/>
            <person name="Ovchinnikova G."/>
            <person name="Held B."/>
            <person name="Detter J.C."/>
            <person name="Han C."/>
            <person name="Tapia R."/>
            <person name="Land M."/>
            <person name="Hauser L."/>
            <person name="Kyrpides N."/>
            <person name="Ivanova N."/>
            <person name="Pagani I."/>
            <person name="Brau L."/>
            <person name="Yates R."/>
            <person name="O'Hara G."/>
            <person name="Rui T."/>
            <person name="Howieson J."/>
            <person name="Reeve W."/>
            <person name="Woyke T."/>
        </authorList>
    </citation>
    <scope>NUCLEOTIDE SEQUENCE [LARGE SCALE GENOMIC DNA]</scope>
    <source>
        <strain evidence="2">WSM597</strain>
    </source>
</reference>
<gene>
    <name evidence="2" type="ORF">Rleg9DRAFT_1119</name>
    <name evidence="3" type="ORF">Rleg9DRAFT_7359</name>
</gene>
<feature type="transmembrane region" description="Helical" evidence="1">
    <location>
        <begin position="160"/>
        <end position="180"/>
    </location>
</feature>
<organism evidence="2">
    <name type="scientific">Rhizobium leguminosarum bv. trifolii WSM597</name>
    <dbReference type="NCBI Taxonomy" id="754764"/>
    <lineage>
        <taxon>Bacteria</taxon>
        <taxon>Pseudomonadati</taxon>
        <taxon>Pseudomonadota</taxon>
        <taxon>Alphaproteobacteria</taxon>
        <taxon>Hyphomicrobiales</taxon>
        <taxon>Rhizobiaceae</taxon>
        <taxon>Rhizobium/Agrobacterium group</taxon>
        <taxon>Rhizobium</taxon>
    </lineage>
</organism>
<feature type="transmembrane region" description="Helical" evidence="1">
    <location>
        <begin position="200"/>
        <end position="219"/>
    </location>
</feature>
<sequence length="482" mass="53866">MRFEALNRLWESVRESSHDFRASTDIFPLIDIEKMGSTLDLRERGHENGKLNRPVPSAASLDEVEQRIVGRIEEEKASSYQILEDQFQTFEGRLRNLDFEGQFGLIRQANASTLSDFKAEIASGVDELHGLRRDLGAAEDEMSSFKAKHKLDRAAKVSSTAAQIFKVSLIVFLVVFEMVMNGSFLAKGSEQGIVGGVTEAIAFAVLNIGSALLLSVYCVRFLVHRSLFFKLLGFLGLAAYICIAIAVNLALAHYREVSATVFTGAGAEVISRLRNAPLGLTELSSWMLFAVGLLFSVIAFIDGCYLTDPYPGFAGVRKRLDNARKHYIERKLDLIDNLRDIRDDHNVKIEEILRDLSSRRQECAAIIAHRTRTTGLFGEYQASLERTANALLTIYRDANRATRSEAEPAYFSTPYKLERLTPVLRTSEEWDDAVLSGRIQTAQTELSEQIRRIGAEFEAAVENYHRLDTIFPEASLGTVQPA</sequence>
<dbReference type="Proteomes" id="UP000005092">
    <property type="component" value="Unassembled WGS sequence"/>
</dbReference>
<evidence type="ECO:0000313" key="3">
    <source>
        <dbReference type="EMBL" id="EJB08312.1"/>
    </source>
</evidence>
<evidence type="ECO:0000256" key="1">
    <source>
        <dbReference type="SAM" id="Phobius"/>
    </source>
</evidence>
<dbReference type="AlphaFoldDB" id="J0GXQ4"/>
<feature type="transmembrane region" description="Helical" evidence="1">
    <location>
        <begin position="231"/>
        <end position="254"/>
    </location>
</feature>
<evidence type="ECO:0008006" key="4">
    <source>
        <dbReference type="Google" id="ProtNLM"/>
    </source>
</evidence>
<dbReference type="RefSeq" id="WP_003585996.1">
    <property type="nucleotide sequence ID" value="NZ_JH719381.1"/>
</dbReference>
<evidence type="ECO:0000313" key="2">
    <source>
        <dbReference type="EMBL" id="EJB02323.1"/>
    </source>
</evidence>
<keyword evidence="1" id="KW-0472">Membrane</keyword>
<feature type="transmembrane region" description="Helical" evidence="1">
    <location>
        <begin position="283"/>
        <end position="301"/>
    </location>
</feature>
<protein>
    <recommendedName>
        <fullName evidence="4">Transmembrane protein</fullName>
    </recommendedName>
</protein>
<dbReference type="HOGENOM" id="CLU_044558_0_0_5"/>
<proteinExistence type="predicted"/>
<keyword evidence="1" id="KW-0812">Transmembrane</keyword>
<dbReference type="OrthoDB" id="9795988at2"/>
<accession>J0GXQ4</accession>